<evidence type="ECO:0000313" key="6">
    <source>
        <dbReference type="Proteomes" id="UP000216998"/>
    </source>
</evidence>
<sequence>MQRFSTSGLPSPRAKIDYLKQILSSVFTDLDVEPDVPGDFDNHLRSTGLGGLSITHATSTPARIIRRHGVTAAGEHLYFLHTQLEGRMHAVQDGREGWLEPGDMVLCDAAAPYDLGLSGTSRTLILGIPASELRRRVVAPHGLLGRRLQGAAGPMRMVRTLVTEVWEQADGGDELSQPVGERLGATILDLFATACHMQFGAGAEEGALADGHRARIRRHVEAHLFDPELGPAAVAAALGLSPRYLRLLLAGDGEGLTAYILRRRLEECARQLRDPRHARRSVTELAFACGFNDASHFSRAFKARFGRTPRDYRQDPFSVV</sequence>
<dbReference type="PROSITE" id="PS01124">
    <property type="entry name" value="HTH_ARAC_FAMILY_2"/>
    <property type="match status" value="1"/>
</dbReference>
<feature type="domain" description="HTH araC/xylS-type" evidence="4">
    <location>
        <begin position="214"/>
        <end position="315"/>
    </location>
</feature>
<dbReference type="SMART" id="SM00342">
    <property type="entry name" value="HTH_ARAC"/>
    <property type="match status" value="1"/>
</dbReference>
<keyword evidence="2" id="KW-0238">DNA-binding</keyword>
<gene>
    <name evidence="5" type="ORF">CHU95_21250</name>
</gene>
<keyword evidence="6" id="KW-1185">Reference proteome</keyword>
<dbReference type="Pfam" id="PF12833">
    <property type="entry name" value="HTH_18"/>
    <property type="match status" value="1"/>
</dbReference>
<dbReference type="InterPro" id="IPR018060">
    <property type="entry name" value="HTH_AraC"/>
</dbReference>
<evidence type="ECO:0000256" key="3">
    <source>
        <dbReference type="ARBA" id="ARBA00023163"/>
    </source>
</evidence>
<dbReference type="InterPro" id="IPR035418">
    <property type="entry name" value="AraC-bd_2"/>
</dbReference>
<dbReference type="Gene3D" id="1.10.10.60">
    <property type="entry name" value="Homeodomain-like"/>
    <property type="match status" value="1"/>
</dbReference>
<accession>A0A255YR16</accession>
<evidence type="ECO:0000256" key="1">
    <source>
        <dbReference type="ARBA" id="ARBA00023015"/>
    </source>
</evidence>
<dbReference type="PANTHER" id="PTHR46796:SF6">
    <property type="entry name" value="ARAC SUBFAMILY"/>
    <property type="match status" value="1"/>
</dbReference>
<protein>
    <recommendedName>
        <fullName evidence="4">HTH araC/xylS-type domain-containing protein</fullName>
    </recommendedName>
</protein>
<dbReference type="GO" id="GO:0003700">
    <property type="term" value="F:DNA-binding transcription factor activity"/>
    <property type="evidence" value="ECO:0007669"/>
    <property type="project" value="InterPro"/>
</dbReference>
<proteinExistence type="predicted"/>
<organism evidence="5 6">
    <name type="scientific">Niveispirillum lacus</name>
    <dbReference type="NCBI Taxonomy" id="1981099"/>
    <lineage>
        <taxon>Bacteria</taxon>
        <taxon>Pseudomonadati</taxon>
        <taxon>Pseudomonadota</taxon>
        <taxon>Alphaproteobacteria</taxon>
        <taxon>Rhodospirillales</taxon>
        <taxon>Azospirillaceae</taxon>
        <taxon>Niveispirillum</taxon>
    </lineage>
</organism>
<dbReference type="InterPro" id="IPR050204">
    <property type="entry name" value="AraC_XylS_family_regulators"/>
</dbReference>
<keyword evidence="1" id="KW-0805">Transcription regulation</keyword>
<keyword evidence="3" id="KW-0804">Transcription</keyword>
<dbReference type="EMBL" id="NOXU01000032">
    <property type="protein sequence ID" value="OYQ31666.1"/>
    <property type="molecule type" value="Genomic_DNA"/>
</dbReference>
<dbReference type="InterPro" id="IPR009057">
    <property type="entry name" value="Homeodomain-like_sf"/>
</dbReference>
<evidence type="ECO:0000259" key="4">
    <source>
        <dbReference type="PROSITE" id="PS01124"/>
    </source>
</evidence>
<dbReference type="PANTHER" id="PTHR46796">
    <property type="entry name" value="HTH-TYPE TRANSCRIPTIONAL ACTIVATOR RHAS-RELATED"/>
    <property type="match status" value="1"/>
</dbReference>
<name>A0A255YR16_9PROT</name>
<evidence type="ECO:0000313" key="5">
    <source>
        <dbReference type="EMBL" id="OYQ31666.1"/>
    </source>
</evidence>
<reference evidence="5 6" key="1">
    <citation type="submission" date="2017-07" db="EMBL/GenBank/DDBJ databases">
        <title>Niveispirillum cyanobacteriorum sp. nov., isolated from cyanobacterial aggregates in a eutrophic lake.</title>
        <authorList>
            <person name="Cai H."/>
        </authorList>
    </citation>
    <scope>NUCLEOTIDE SEQUENCE [LARGE SCALE GENOMIC DNA]</scope>
    <source>
        <strain evidence="6">TH1-14</strain>
    </source>
</reference>
<dbReference type="RefSeq" id="WP_094458347.1">
    <property type="nucleotide sequence ID" value="NZ_NOXU01000032.1"/>
</dbReference>
<dbReference type="Pfam" id="PF14525">
    <property type="entry name" value="AraC_binding_2"/>
    <property type="match status" value="1"/>
</dbReference>
<dbReference type="InterPro" id="IPR020449">
    <property type="entry name" value="Tscrpt_reg_AraC-type_HTH"/>
</dbReference>
<evidence type="ECO:0000256" key="2">
    <source>
        <dbReference type="ARBA" id="ARBA00023125"/>
    </source>
</evidence>
<dbReference type="OrthoDB" id="5295469at2"/>
<dbReference type="AlphaFoldDB" id="A0A255YR16"/>
<dbReference type="SUPFAM" id="SSF46689">
    <property type="entry name" value="Homeodomain-like"/>
    <property type="match status" value="1"/>
</dbReference>
<comment type="caution">
    <text evidence="5">The sequence shown here is derived from an EMBL/GenBank/DDBJ whole genome shotgun (WGS) entry which is preliminary data.</text>
</comment>
<dbReference type="Proteomes" id="UP000216998">
    <property type="component" value="Unassembled WGS sequence"/>
</dbReference>
<dbReference type="GO" id="GO:0043565">
    <property type="term" value="F:sequence-specific DNA binding"/>
    <property type="evidence" value="ECO:0007669"/>
    <property type="project" value="InterPro"/>
</dbReference>
<dbReference type="PRINTS" id="PR00032">
    <property type="entry name" value="HTHARAC"/>
</dbReference>